<organism evidence="2 3">
    <name type="scientific">Ectocarpus siliculosus</name>
    <name type="common">Brown alga</name>
    <name type="synonym">Conferva siliculosa</name>
    <dbReference type="NCBI Taxonomy" id="2880"/>
    <lineage>
        <taxon>Eukaryota</taxon>
        <taxon>Sar</taxon>
        <taxon>Stramenopiles</taxon>
        <taxon>Ochrophyta</taxon>
        <taxon>PX clade</taxon>
        <taxon>Phaeophyceae</taxon>
        <taxon>Ectocarpales</taxon>
        <taxon>Ectocarpaceae</taxon>
        <taxon>Ectocarpus</taxon>
    </lineage>
</organism>
<proteinExistence type="predicted"/>
<sequence length="79" mass="8675">MLHKTVRVLLISGHVACVIRLWHIRCRRASVGALEEAKLLAPDDLQYTREPLQYQTSRVRGEPAPEGTSVGFAAAGPLP</sequence>
<accession>D8LLK9</accession>
<reference evidence="2 3" key="1">
    <citation type="journal article" date="2010" name="Nature">
        <title>The Ectocarpus genome and the independent evolution of multicellularity in brown algae.</title>
        <authorList>
            <person name="Cock J.M."/>
            <person name="Sterck L."/>
            <person name="Rouze P."/>
            <person name="Scornet D."/>
            <person name="Allen A.E."/>
            <person name="Amoutzias G."/>
            <person name="Anthouard V."/>
            <person name="Artiguenave F."/>
            <person name="Aury J.M."/>
            <person name="Badger J.H."/>
            <person name="Beszteri B."/>
            <person name="Billiau K."/>
            <person name="Bonnet E."/>
            <person name="Bothwell J.H."/>
            <person name="Bowler C."/>
            <person name="Boyen C."/>
            <person name="Brownlee C."/>
            <person name="Carrano C.J."/>
            <person name="Charrier B."/>
            <person name="Cho G.Y."/>
            <person name="Coelho S.M."/>
            <person name="Collen J."/>
            <person name="Corre E."/>
            <person name="Da Silva C."/>
            <person name="Delage L."/>
            <person name="Delaroque N."/>
            <person name="Dittami S.M."/>
            <person name="Doulbeau S."/>
            <person name="Elias M."/>
            <person name="Farnham G."/>
            <person name="Gachon C.M."/>
            <person name="Gschloessl B."/>
            <person name="Heesch S."/>
            <person name="Jabbari K."/>
            <person name="Jubin C."/>
            <person name="Kawai H."/>
            <person name="Kimura K."/>
            <person name="Kloareg B."/>
            <person name="Kupper F.C."/>
            <person name="Lang D."/>
            <person name="Le Bail A."/>
            <person name="Leblanc C."/>
            <person name="Lerouge P."/>
            <person name="Lohr M."/>
            <person name="Lopez P.J."/>
            <person name="Martens C."/>
            <person name="Maumus F."/>
            <person name="Michel G."/>
            <person name="Miranda-Saavedra D."/>
            <person name="Morales J."/>
            <person name="Moreau H."/>
            <person name="Motomura T."/>
            <person name="Nagasato C."/>
            <person name="Napoli C.A."/>
            <person name="Nelson D.R."/>
            <person name="Nyvall-Collen P."/>
            <person name="Peters A.F."/>
            <person name="Pommier C."/>
            <person name="Potin P."/>
            <person name="Poulain J."/>
            <person name="Quesneville H."/>
            <person name="Read B."/>
            <person name="Rensing S.A."/>
            <person name="Ritter A."/>
            <person name="Rousvoal S."/>
            <person name="Samanta M."/>
            <person name="Samson G."/>
            <person name="Schroeder D.C."/>
            <person name="Segurens B."/>
            <person name="Strittmatter M."/>
            <person name="Tonon T."/>
            <person name="Tregear J.W."/>
            <person name="Valentin K."/>
            <person name="von Dassow P."/>
            <person name="Yamagishi T."/>
            <person name="Van de Peer Y."/>
            <person name="Wincker P."/>
        </authorList>
    </citation>
    <scope>NUCLEOTIDE SEQUENCE [LARGE SCALE GENOMIC DNA]</scope>
    <source>
        <strain evidence="3">Ec32 / CCAP1310/4</strain>
    </source>
</reference>
<dbReference type="InParanoid" id="D8LLK9"/>
<keyword evidence="3" id="KW-1185">Reference proteome</keyword>
<name>D8LLK9_ECTSI</name>
<dbReference type="AlphaFoldDB" id="D8LLK9"/>
<dbReference type="Proteomes" id="UP000002630">
    <property type="component" value="Unassembled WGS sequence"/>
</dbReference>
<dbReference type="EMBL" id="FN649760">
    <property type="protein sequence ID" value="CBN74640.1"/>
    <property type="molecule type" value="Genomic_DNA"/>
</dbReference>
<gene>
    <name evidence="2" type="ORF">Esi_0037_0037</name>
</gene>
<feature type="region of interest" description="Disordered" evidence="1">
    <location>
        <begin position="56"/>
        <end position="79"/>
    </location>
</feature>
<evidence type="ECO:0000313" key="3">
    <source>
        <dbReference type="Proteomes" id="UP000002630"/>
    </source>
</evidence>
<evidence type="ECO:0000256" key="1">
    <source>
        <dbReference type="SAM" id="MobiDB-lite"/>
    </source>
</evidence>
<protein>
    <submittedName>
        <fullName evidence="2">Uncharacterized protein</fullName>
    </submittedName>
</protein>
<evidence type="ECO:0000313" key="2">
    <source>
        <dbReference type="EMBL" id="CBN74640.1"/>
    </source>
</evidence>